<dbReference type="InterPro" id="IPR003748">
    <property type="entry name" value="DUF169"/>
</dbReference>
<evidence type="ECO:0000313" key="1">
    <source>
        <dbReference type="EMBL" id="SDZ76708.1"/>
    </source>
</evidence>
<gene>
    <name evidence="1" type="ORF">SAMN05660648_00458</name>
</gene>
<dbReference type="EMBL" id="FNQG01000002">
    <property type="protein sequence ID" value="SDZ76708.1"/>
    <property type="molecule type" value="Genomic_DNA"/>
</dbReference>
<dbReference type="OrthoDB" id="9779322at2"/>
<accession>A0A1H3VRG6</accession>
<name>A0A1H3VRG6_SELRU</name>
<protein>
    <submittedName>
        <fullName evidence="1">Uncharacterized conserved protein, DUF169 family</fullName>
    </submittedName>
</protein>
<reference evidence="1 2" key="1">
    <citation type="submission" date="2016-10" db="EMBL/GenBank/DDBJ databases">
        <authorList>
            <person name="de Groot N.N."/>
        </authorList>
    </citation>
    <scope>NUCLEOTIDE SEQUENCE [LARGE SCALE GENOMIC DNA]</scope>
    <source>
        <strain evidence="1 2">DSM 2872</strain>
    </source>
</reference>
<proteinExistence type="predicted"/>
<organism evidence="1 2">
    <name type="scientific">Selenomonas ruminantium</name>
    <dbReference type="NCBI Taxonomy" id="971"/>
    <lineage>
        <taxon>Bacteria</taxon>
        <taxon>Bacillati</taxon>
        <taxon>Bacillota</taxon>
        <taxon>Negativicutes</taxon>
        <taxon>Selenomonadales</taxon>
        <taxon>Selenomonadaceae</taxon>
        <taxon>Selenomonas</taxon>
    </lineage>
</organism>
<dbReference type="Pfam" id="PF02596">
    <property type="entry name" value="DUF169"/>
    <property type="match status" value="1"/>
</dbReference>
<dbReference type="AlphaFoldDB" id="A0A1H3VRG6"/>
<dbReference type="Proteomes" id="UP000183469">
    <property type="component" value="Unassembled WGS sequence"/>
</dbReference>
<sequence length="238" mass="26372">MESKIAKHICLSNHPVAVLRAESIPENAICFKEGKWGCVVALIKAASQGKVAAAAKETTVCMGGRAGLGFKSYEHGWIEYFLSTGNDKIPHSEFYKKTPELAKIFTETIPKVEAPACLVFKPLEMVEEDEKPECIIFLVNADQLSGLTTLANYDRISQNNVHVNFASGCGQAVLYPLAAEEKGEKTCYIGLTDPSARKVISKEQMSFSIPYSRFLEMEQEADGCFFTTDTWETIKKRI</sequence>
<evidence type="ECO:0000313" key="2">
    <source>
        <dbReference type="Proteomes" id="UP000183469"/>
    </source>
</evidence>
<dbReference type="RefSeq" id="WP_074670563.1">
    <property type="nucleotide sequence ID" value="NZ_FNQG01000002.1"/>
</dbReference>